<name>A0A2N1JEV7_9BASI</name>
<evidence type="ECO:0000313" key="3">
    <source>
        <dbReference type="Proteomes" id="UP000232875"/>
    </source>
</evidence>
<accession>A0A2N1JEV7</accession>
<gene>
    <name evidence="2" type="ORF">MVES_001226</name>
</gene>
<proteinExistence type="predicted"/>
<keyword evidence="3" id="KW-1185">Reference proteome</keyword>
<protein>
    <recommendedName>
        <fullName evidence="1">Trafficking protein particle complex subunit 11 domain-containing protein</fullName>
    </recommendedName>
</protein>
<evidence type="ECO:0000313" key="2">
    <source>
        <dbReference type="EMBL" id="PKI85084.1"/>
    </source>
</evidence>
<dbReference type="EMBL" id="KZ454988">
    <property type="protein sequence ID" value="PKI85084.1"/>
    <property type="molecule type" value="Genomic_DNA"/>
</dbReference>
<feature type="domain" description="Trafficking protein particle complex subunit 11" evidence="1">
    <location>
        <begin position="338"/>
        <end position="418"/>
    </location>
</feature>
<dbReference type="PANTHER" id="PTHR14374:SF0">
    <property type="entry name" value="TRAFFICKING PROTEIN PARTICLE COMPLEX SUBUNIT 11"/>
    <property type="match status" value="1"/>
</dbReference>
<feature type="domain" description="Trafficking protein particle complex subunit 11" evidence="1">
    <location>
        <begin position="456"/>
        <end position="528"/>
    </location>
</feature>
<dbReference type="OrthoDB" id="6278596at2759"/>
<dbReference type="PANTHER" id="PTHR14374">
    <property type="entry name" value="FOIE GRAS"/>
    <property type="match status" value="1"/>
</dbReference>
<dbReference type="Proteomes" id="UP000232875">
    <property type="component" value="Unassembled WGS sequence"/>
</dbReference>
<dbReference type="InterPro" id="IPR021773">
    <property type="entry name" value="TPC11"/>
</dbReference>
<sequence length="1045" mass="114295">MNAYPAELVVQLHACALVSGLVPEGIRERNAAIDTLPHPTAAHPALCEQVRCAMLRKARIWSLPGVATFRAVLVDYSYTYPPAKMRPPMRTANPIAKEALSSLPPRSPLSPLYVGGALFPDGIIAPSWIRKHTEYIPAVHIYFFCMPPAVDPALETDLALVQAMQDARAAAAPRGIRLVIVLLCEPSTLAQRELEPRLAHVRRAAGLEQRGALFVLSTATTDVPAFWASLERAVWDGAGEYYKERVRHVRRNRARYPPSPTVLQPLLAAAGVAGMLRPGPTATLTLNGWNIRTAFKLGAFSEMLGDVRETIVHYTEAYRVLMHHYLGNTHVLQPRTKRWAEAKVLADTLSLKLSKLHLYAANATAARAQFHYHTRHMSALGHAWRIGADSVEFWTWLAKQYQMLGELMVHAYAAHERTAHVYSALDPPGTLFYQAALCSMLPTQHARTHDLDPAPTQHLERAYDAFQQHKQTRLAHLAATRLAFLYLAAGQDAPAEKLIGRALRWYRREGWEVLRFVLLMSAAACARNDPRASTQYCIELLRPVPHALAAERDAWLAKLVHLLAPVHGATSGMIHMDPDAVHGLFDIHAVFAKQHAEVCTEVPFQVWIHGTYTEAMHLCSMEMYAHDADEPLFAVRIERGAKDAVDLGTVTVDAPCQAPVPAAFPGHLLLSGALTGTLPRTVAFARLVITAETSVGLVALPFHVPRPRAVWRLPNATVPISGSHTVHLREAHAIQVHAPLTMQCGERRAVRIDQSEAIQNTLLLLSPEAVEAGAQLGPSEDPARVELARGGEALLHAPQKPGTLQVRAYGLVPGEAAPVAQQDHAVHVAPAFSVRVHVHWLPLEAYGRLTTEVRYLGADPIHLDAVSVQAAGVYAHAVQGFTPAEWRTDDTSVWVTPLEANSAHASHNATLLLQWHGAYPGETRLALTPLAPPTAPDIAIAINNPAEAIVGAPAAVCIRVANRSDARVLDVLMECASTEAFLFAGARRKTLQVLLPGETRTVQWKLVPQHAGLLSLPALRAWEVQRGEKLLPLATPYPGTMCSTK</sequence>
<dbReference type="STRING" id="2020962.A0A2N1JEV7"/>
<dbReference type="Pfam" id="PF11817">
    <property type="entry name" value="Foie-gras_1"/>
    <property type="match status" value="2"/>
</dbReference>
<evidence type="ECO:0000259" key="1">
    <source>
        <dbReference type="Pfam" id="PF11817"/>
    </source>
</evidence>
<organism evidence="2 3">
    <name type="scientific">Malassezia vespertilionis</name>
    <dbReference type="NCBI Taxonomy" id="2020962"/>
    <lineage>
        <taxon>Eukaryota</taxon>
        <taxon>Fungi</taxon>
        <taxon>Dikarya</taxon>
        <taxon>Basidiomycota</taxon>
        <taxon>Ustilaginomycotina</taxon>
        <taxon>Malasseziomycetes</taxon>
        <taxon>Malasseziales</taxon>
        <taxon>Malasseziaceae</taxon>
        <taxon>Malassezia</taxon>
    </lineage>
</organism>
<reference evidence="2 3" key="1">
    <citation type="submission" date="2017-10" db="EMBL/GenBank/DDBJ databases">
        <title>A novel species of cold-tolerant Malassezia isolated from bats.</title>
        <authorList>
            <person name="Lorch J.M."/>
            <person name="Palmer J.M."/>
            <person name="Vanderwolf K.J."/>
            <person name="Schmidt K.Z."/>
            <person name="Verant M.L."/>
            <person name="Weller T.J."/>
            <person name="Blehert D.S."/>
        </authorList>
    </citation>
    <scope>NUCLEOTIDE SEQUENCE [LARGE SCALE GENOMIC DNA]</scope>
    <source>
        <strain evidence="2 3">NWHC:44797-103</strain>
    </source>
</reference>
<dbReference type="AlphaFoldDB" id="A0A2N1JEV7"/>